<evidence type="ECO:0000256" key="3">
    <source>
        <dbReference type="ARBA" id="ARBA00023163"/>
    </source>
</evidence>
<dbReference type="Pfam" id="PF07883">
    <property type="entry name" value="Cupin_2"/>
    <property type="match status" value="1"/>
</dbReference>
<dbReference type="GO" id="GO:0003700">
    <property type="term" value="F:DNA-binding transcription factor activity"/>
    <property type="evidence" value="ECO:0007669"/>
    <property type="project" value="InterPro"/>
</dbReference>
<dbReference type="PANTHER" id="PTHR43280:SF2">
    <property type="entry name" value="HTH-TYPE TRANSCRIPTIONAL REGULATOR EXSA"/>
    <property type="match status" value="1"/>
</dbReference>
<dbReference type="Gene3D" id="2.60.120.10">
    <property type="entry name" value="Jelly Rolls"/>
    <property type="match status" value="1"/>
</dbReference>
<dbReference type="RefSeq" id="WP_022046435.1">
    <property type="nucleotide sequence ID" value="NZ_CP184331.1"/>
</dbReference>
<evidence type="ECO:0000313" key="6">
    <source>
        <dbReference type="EMBL" id="MTR80667.1"/>
    </source>
</evidence>
<evidence type="ECO:0000259" key="4">
    <source>
        <dbReference type="PROSITE" id="PS01124"/>
    </source>
</evidence>
<evidence type="ECO:0000313" key="7">
    <source>
        <dbReference type="Proteomes" id="UP000095495"/>
    </source>
</evidence>
<reference evidence="5 7" key="1">
    <citation type="submission" date="2015-09" db="EMBL/GenBank/DDBJ databases">
        <authorList>
            <consortium name="Pathogen Informatics"/>
        </authorList>
    </citation>
    <scope>NUCLEOTIDE SEQUENCE [LARGE SCALE GENOMIC DNA]</scope>
    <source>
        <strain evidence="5 7">2789STDY5608863</strain>
    </source>
</reference>
<dbReference type="InterPro" id="IPR018060">
    <property type="entry name" value="HTH_AraC"/>
</dbReference>
<dbReference type="EMBL" id="WNAL01000004">
    <property type="protein sequence ID" value="MTR80667.1"/>
    <property type="molecule type" value="Genomic_DNA"/>
</dbReference>
<keyword evidence="2" id="KW-0238">DNA-binding</keyword>
<evidence type="ECO:0000256" key="1">
    <source>
        <dbReference type="ARBA" id="ARBA00023015"/>
    </source>
</evidence>
<proteinExistence type="predicted"/>
<dbReference type="Proteomes" id="UP000095495">
    <property type="component" value="Unassembled WGS sequence"/>
</dbReference>
<dbReference type="PRINTS" id="PR00032">
    <property type="entry name" value="HTHARAC"/>
</dbReference>
<protein>
    <submittedName>
        <fullName evidence="6">Helix-turn-helix domain-containing protein</fullName>
    </submittedName>
    <submittedName>
        <fullName evidence="5">L-rhamnose operon transcriptional activator rhaR</fullName>
    </submittedName>
</protein>
<sequence length="321" mass="37778">MRQQLLDELMQISEEESKYKAGQAAIEEQLYSEASIQEIDRQKLLRRGKLITVRRHSRFVEFPLHRHNYVEFMYVVQGEITHVIDGKELTLYKGDLLMLNQYVEHAIHRAEFEDIGINFIALPEFFEIPLGMLQEKNVLAEFIAGAFRQKSPVPHYLIFRLKENPQIENLMENMIESMLYEYMNEDVINQYSMGLVFLYLLNHLENLSHNSSMDYKETIVQSVLEYINSDCKNANLTKIAADTHQSVTVLSKLIKQKTGANFQDLLQQRRFQAAVKLLEETDLSIEDISLDVGYENQSYFFRQFKKRFGMTPRSYRITHQK</sequence>
<gene>
    <name evidence="5" type="primary">rhaR_3</name>
    <name evidence="5" type="ORF">ERS852420_02066</name>
    <name evidence="6" type="ORF">GMD30_02870</name>
</gene>
<dbReference type="PROSITE" id="PS01124">
    <property type="entry name" value="HTH_ARAC_FAMILY_2"/>
    <property type="match status" value="1"/>
</dbReference>
<keyword evidence="3" id="KW-0804">Transcription</keyword>
<dbReference type="GO" id="GO:0043565">
    <property type="term" value="F:sequence-specific DNA binding"/>
    <property type="evidence" value="ECO:0007669"/>
    <property type="project" value="InterPro"/>
</dbReference>
<dbReference type="InterPro" id="IPR037923">
    <property type="entry name" value="HTH-like"/>
</dbReference>
<keyword evidence="1" id="KW-0805">Transcription regulation</keyword>
<dbReference type="SUPFAM" id="SSF46689">
    <property type="entry name" value="Homeodomain-like"/>
    <property type="match status" value="1"/>
</dbReference>
<dbReference type="SMART" id="SM00342">
    <property type="entry name" value="HTH_ARAC"/>
    <property type="match status" value="1"/>
</dbReference>
<dbReference type="Gene3D" id="1.10.10.60">
    <property type="entry name" value="Homeodomain-like"/>
    <property type="match status" value="2"/>
</dbReference>
<dbReference type="InterPro" id="IPR020449">
    <property type="entry name" value="Tscrpt_reg_AraC-type_HTH"/>
</dbReference>
<feature type="domain" description="HTH araC/xylS-type" evidence="4">
    <location>
        <begin position="221"/>
        <end position="318"/>
    </location>
</feature>
<reference evidence="6 8" key="2">
    <citation type="journal article" date="2019" name="Nat. Med.">
        <title>A library of human gut bacterial isolates paired with longitudinal multiomics data enables mechanistic microbiome research.</title>
        <authorList>
            <person name="Poyet M."/>
            <person name="Groussin M."/>
            <person name="Gibbons S.M."/>
            <person name="Avila-Pacheco J."/>
            <person name="Jiang X."/>
            <person name="Kearney S.M."/>
            <person name="Perrotta A.R."/>
            <person name="Berdy B."/>
            <person name="Zhao S."/>
            <person name="Lieberman T.D."/>
            <person name="Swanson P.K."/>
            <person name="Smith M."/>
            <person name="Roesemann S."/>
            <person name="Alexander J.E."/>
            <person name="Rich S.A."/>
            <person name="Livny J."/>
            <person name="Vlamakis H."/>
            <person name="Clish C."/>
            <person name="Bullock K."/>
            <person name="Deik A."/>
            <person name="Scott J."/>
            <person name="Pierce K.A."/>
            <person name="Xavier R.J."/>
            <person name="Alm E.J."/>
        </authorList>
    </citation>
    <scope>NUCLEOTIDE SEQUENCE [LARGE SCALE GENOMIC DNA]</scope>
    <source>
        <strain evidence="6 8">BIOML-A1</strain>
    </source>
</reference>
<organism evidence="5 7">
    <name type="scientific">Roseburia faecis</name>
    <dbReference type="NCBI Taxonomy" id="301302"/>
    <lineage>
        <taxon>Bacteria</taxon>
        <taxon>Bacillati</taxon>
        <taxon>Bacillota</taxon>
        <taxon>Clostridia</taxon>
        <taxon>Lachnospirales</taxon>
        <taxon>Lachnospiraceae</taxon>
        <taxon>Roseburia</taxon>
    </lineage>
</organism>
<evidence type="ECO:0000256" key="2">
    <source>
        <dbReference type="ARBA" id="ARBA00023125"/>
    </source>
</evidence>
<evidence type="ECO:0000313" key="8">
    <source>
        <dbReference type="Proteomes" id="UP000446657"/>
    </source>
</evidence>
<dbReference type="InterPro" id="IPR014710">
    <property type="entry name" value="RmlC-like_jellyroll"/>
</dbReference>
<dbReference type="Proteomes" id="UP000446657">
    <property type="component" value="Unassembled WGS sequence"/>
</dbReference>
<evidence type="ECO:0000313" key="5">
    <source>
        <dbReference type="EMBL" id="CUN00229.1"/>
    </source>
</evidence>
<dbReference type="InterPro" id="IPR009057">
    <property type="entry name" value="Homeodomain-like_sf"/>
</dbReference>
<dbReference type="EMBL" id="CYXV01000008">
    <property type="protein sequence ID" value="CUN00229.1"/>
    <property type="molecule type" value="Genomic_DNA"/>
</dbReference>
<dbReference type="PANTHER" id="PTHR43280">
    <property type="entry name" value="ARAC-FAMILY TRANSCRIPTIONAL REGULATOR"/>
    <property type="match status" value="1"/>
</dbReference>
<dbReference type="AlphaFoldDB" id="A0A173TDL0"/>
<accession>A0A173TDL0</accession>
<dbReference type="Pfam" id="PF12833">
    <property type="entry name" value="HTH_18"/>
    <property type="match status" value="1"/>
</dbReference>
<dbReference type="SUPFAM" id="SSF51215">
    <property type="entry name" value="Regulatory protein AraC"/>
    <property type="match status" value="1"/>
</dbReference>
<name>A0A173TDL0_9FIRM</name>
<dbReference type="InterPro" id="IPR013096">
    <property type="entry name" value="Cupin_2"/>
</dbReference>